<proteinExistence type="predicted"/>
<protein>
    <submittedName>
        <fullName evidence="2">Helix-turn-helix domain-containing protein</fullName>
    </submittedName>
</protein>
<gene>
    <name evidence="2" type="ORF">ACIF0M_08560</name>
</gene>
<sequence>MEGISRKDNKTNLSSSQIIQWILAEEHGNKEKTAKRLGISRSTLWRMLKK</sequence>
<name>A0ABW8AYX7_9FIRM</name>
<evidence type="ECO:0000313" key="3">
    <source>
        <dbReference type="Proteomes" id="UP001614216"/>
    </source>
</evidence>
<comment type="caution">
    <text evidence="2">The sequence shown here is derived from an EMBL/GenBank/DDBJ whole genome shotgun (WGS) entry which is preliminary data.</text>
</comment>
<dbReference type="InterPro" id="IPR009057">
    <property type="entry name" value="Homeodomain-like_sf"/>
</dbReference>
<evidence type="ECO:0000313" key="2">
    <source>
        <dbReference type="EMBL" id="MFI7845591.1"/>
    </source>
</evidence>
<keyword evidence="3" id="KW-1185">Reference proteome</keyword>
<dbReference type="SUPFAM" id="SSF46689">
    <property type="entry name" value="Homeodomain-like"/>
    <property type="match status" value="1"/>
</dbReference>
<dbReference type="Gene3D" id="1.10.10.60">
    <property type="entry name" value="Homeodomain-like"/>
    <property type="match status" value="1"/>
</dbReference>
<dbReference type="EMBL" id="JBITRD010000011">
    <property type="protein sequence ID" value="MFI7845591.1"/>
    <property type="molecule type" value="Genomic_DNA"/>
</dbReference>
<dbReference type="Pfam" id="PF02954">
    <property type="entry name" value="HTH_8"/>
    <property type="match status" value="1"/>
</dbReference>
<dbReference type="RefSeq" id="WP_195956429.1">
    <property type="nucleotide sequence ID" value="NZ_JBDOPU010000008.1"/>
</dbReference>
<dbReference type="InterPro" id="IPR002197">
    <property type="entry name" value="HTH_Fis"/>
</dbReference>
<reference evidence="2 3" key="1">
    <citation type="submission" date="2024-08" db="EMBL/GenBank/DDBJ databases">
        <authorList>
            <person name="Vancuren S.J."/>
            <person name="Allen-Vercoe E."/>
        </authorList>
    </citation>
    <scope>NUCLEOTIDE SEQUENCE [LARGE SCALE GENOMIC DNA]</scope>
    <source>
        <strain evidence="2 3">16-6-I_42_FAA</strain>
    </source>
</reference>
<evidence type="ECO:0000259" key="1">
    <source>
        <dbReference type="Pfam" id="PF02954"/>
    </source>
</evidence>
<accession>A0ABW8AYX7</accession>
<feature type="domain" description="DNA binding HTH" evidence="1">
    <location>
        <begin position="17"/>
        <end position="50"/>
    </location>
</feature>
<dbReference type="PRINTS" id="PR01590">
    <property type="entry name" value="HTHFIS"/>
</dbReference>
<organism evidence="2 3">
    <name type="scientific">Dorea amylophila</name>
    <dbReference type="NCBI Taxonomy" id="2981789"/>
    <lineage>
        <taxon>Bacteria</taxon>
        <taxon>Bacillati</taxon>
        <taxon>Bacillota</taxon>
        <taxon>Clostridia</taxon>
        <taxon>Lachnospirales</taxon>
        <taxon>Lachnospiraceae</taxon>
        <taxon>Dorea</taxon>
    </lineage>
</organism>
<dbReference type="Proteomes" id="UP001614216">
    <property type="component" value="Unassembled WGS sequence"/>
</dbReference>